<dbReference type="InterPro" id="IPR036237">
    <property type="entry name" value="Xyl_isomerase-like_sf"/>
</dbReference>
<dbReference type="Gene3D" id="3.20.20.150">
    <property type="entry name" value="Divalent-metal-dependent TIM barrel enzymes"/>
    <property type="match status" value="1"/>
</dbReference>
<dbReference type="Proteomes" id="UP000192756">
    <property type="component" value="Unassembled WGS sequence"/>
</dbReference>
<keyword evidence="3" id="KW-1185">Reference proteome</keyword>
<dbReference type="OrthoDB" id="2555274at2"/>
<feature type="domain" description="Xylose isomerase-like TIM barrel" evidence="1">
    <location>
        <begin position="21"/>
        <end position="184"/>
    </location>
</feature>
<dbReference type="Pfam" id="PF01261">
    <property type="entry name" value="AP_endonuc_2"/>
    <property type="match status" value="1"/>
</dbReference>
<gene>
    <name evidence="2" type="ORF">SAMN04488524_2410</name>
</gene>
<protein>
    <submittedName>
        <fullName evidence="2">Xylose isomerase-like TIM barrel</fullName>
    </submittedName>
</protein>
<proteinExistence type="predicted"/>
<dbReference type="AlphaFoldDB" id="A0A1W2BJX7"/>
<dbReference type="InterPro" id="IPR013022">
    <property type="entry name" value="Xyl_isomerase-like_TIM-brl"/>
</dbReference>
<evidence type="ECO:0000259" key="1">
    <source>
        <dbReference type="Pfam" id="PF01261"/>
    </source>
</evidence>
<dbReference type="RefSeq" id="WP_084238797.1">
    <property type="nucleotide sequence ID" value="NZ_FWXT01000001.1"/>
</dbReference>
<dbReference type="SUPFAM" id="SSF51658">
    <property type="entry name" value="Xylose isomerase-like"/>
    <property type="match status" value="1"/>
</dbReference>
<evidence type="ECO:0000313" key="2">
    <source>
        <dbReference type="EMBL" id="SMC72992.1"/>
    </source>
</evidence>
<dbReference type="GO" id="GO:0016853">
    <property type="term" value="F:isomerase activity"/>
    <property type="evidence" value="ECO:0007669"/>
    <property type="project" value="UniProtKB-KW"/>
</dbReference>
<keyword evidence="2" id="KW-0413">Isomerase</keyword>
<sequence length="270" mass="31028">MEKLFFCTHWGSEQLEWAVFLRKVKAAGYDGLEVSLPADPAVQKKMIRALDDLDLKLIAVHWDTVSPDFKVHRQEMESRLLAIAQTKPLFITSHTGKDHFSFEQNIALLSLAKEISEKTGVPIVHETHRGKFSFAAHTTHAYLEKLPWLQLTLDISHWFAVAESYLEDQAFAVDLALSRTAHIHSRIGFTQGPQVGDPREPEWTEALDHHLKCWDKVLEMQEKRKSSVFTFTSEFGPYPYMASKRADAAAHQWALNNYMKDLLKTRYYAT</sequence>
<evidence type="ECO:0000313" key="3">
    <source>
        <dbReference type="Proteomes" id="UP000192756"/>
    </source>
</evidence>
<reference evidence="3" key="1">
    <citation type="submission" date="2017-04" db="EMBL/GenBank/DDBJ databases">
        <authorList>
            <person name="Varghese N."/>
            <person name="Submissions S."/>
        </authorList>
    </citation>
    <scope>NUCLEOTIDE SEQUENCE [LARGE SCALE GENOMIC DNA]</scope>
    <source>
        <strain evidence="3">DSM 12126</strain>
    </source>
</reference>
<dbReference type="STRING" id="151894.SAMN04488524_2410"/>
<organism evidence="2 3">
    <name type="scientific">Pedobacter africanus</name>
    <dbReference type="NCBI Taxonomy" id="151894"/>
    <lineage>
        <taxon>Bacteria</taxon>
        <taxon>Pseudomonadati</taxon>
        <taxon>Bacteroidota</taxon>
        <taxon>Sphingobacteriia</taxon>
        <taxon>Sphingobacteriales</taxon>
        <taxon>Sphingobacteriaceae</taxon>
        <taxon>Pedobacter</taxon>
    </lineage>
</organism>
<accession>A0A1W2BJX7</accession>
<name>A0A1W2BJX7_9SPHI</name>
<dbReference type="EMBL" id="FWXT01000001">
    <property type="protein sequence ID" value="SMC72992.1"/>
    <property type="molecule type" value="Genomic_DNA"/>
</dbReference>